<dbReference type="PROSITE" id="PS00070">
    <property type="entry name" value="ALDEHYDE_DEHYDR_CYS"/>
    <property type="match status" value="1"/>
</dbReference>
<keyword evidence="6" id="KW-1185">Reference proteome</keyword>
<proteinExistence type="inferred from homology"/>
<comment type="similarity">
    <text evidence="3">Belongs to the aldehyde dehydrogenase family.</text>
</comment>
<reference evidence="5 6" key="1">
    <citation type="submission" date="2023-05" db="EMBL/GenBank/DDBJ databases">
        <title>Streptomyces fuscus sp. nov., a brown-black pigment producing actinomyces isolated from dry sand of Sea duck farm.</title>
        <authorList>
            <person name="Xie J."/>
            <person name="Shen N."/>
        </authorList>
    </citation>
    <scope>NUCLEOTIDE SEQUENCE [LARGE SCALE GENOMIC DNA]</scope>
    <source>
        <strain evidence="5 6">GXMU-J15</strain>
    </source>
</reference>
<feature type="active site" evidence="2">
    <location>
        <position position="230"/>
    </location>
</feature>
<dbReference type="InterPro" id="IPR016161">
    <property type="entry name" value="Ald_DH/histidinol_DH"/>
</dbReference>
<keyword evidence="1 3" id="KW-0560">Oxidoreductase</keyword>
<dbReference type="SUPFAM" id="SSF53720">
    <property type="entry name" value="ALDH-like"/>
    <property type="match status" value="1"/>
</dbReference>
<dbReference type="PANTHER" id="PTHR11699">
    <property type="entry name" value="ALDEHYDE DEHYDROGENASE-RELATED"/>
    <property type="match status" value="1"/>
</dbReference>
<dbReference type="InterPro" id="IPR016162">
    <property type="entry name" value="Ald_DH_N"/>
</dbReference>
<evidence type="ECO:0000313" key="6">
    <source>
        <dbReference type="Proteomes" id="UP001241926"/>
    </source>
</evidence>
<dbReference type="GO" id="GO:0016491">
    <property type="term" value="F:oxidoreductase activity"/>
    <property type="evidence" value="ECO:0007669"/>
    <property type="project" value="UniProtKB-KW"/>
</dbReference>
<evidence type="ECO:0000256" key="2">
    <source>
        <dbReference type="PROSITE-ProRule" id="PRU10007"/>
    </source>
</evidence>
<dbReference type="RefSeq" id="WP_285432688.1">
    <property type="nucleotide sequence ID" value="NZ_JASJUS010000010.1"/>
</dbReference>
<dbReference type="InterPro" id="IPR015590">
    <property type="entry name" value="Aldehyde_DH_dom"/>
</dbReference>
<organism evidence="5 6">
    <name type="scientific">Streptomyces fuscus</name>
    <dbReference type="NCBI Taxonomy" id="3048495"/>
    <lineage>
        <taxon>Bacteria</taxon>
        <taxon>Bacillati</taxon>
        <taxon>Actinomycetota</taxon>
        <taxon>Actinomycetes</taxon>
        <taxon>Kitasatosporales</taxon>
        <taxon>Streptomycetaceae</taxon>
        <taxon>Streptomyces</taxon>
    </lineage>
</organism>
<feature type="domain" description="Aldehyde dehydrogenase" evidence="4">
    <location>
        <begin position="3"/>
        <end position="448"/>
    </location>
</feature>
<comment type="caution">
    <text evidence="5">The sequence shown here is derived from an EMBL/GenBank/DDBJ whole genome shotgun (WGS) entry which is preliminary data.</text>
</comment>
<accession>A0ABT7IXW2</accession>
<sequence>MSDQLHVLNPATEEAVATVPATGTAEVDAAVVRAARAQTRWAALAPGDRARLLRRFAVVVDEHLEELARLEVREAGHTLGNARWEAGNVRDLLDYAAGGVERLTGRQIPVAGGLDITVLEPLGVVGVIAPWNFPMPIAAWGTAPALAAGNAVLLKPAETTPLTALRLAELALEAGLPEGLFQVLPGHGPVAGNALVEHPDVAKIVFTGSTTVGKQVLAKGSALLKRVTLELGGKSPNIVFADADLEAAAQAAPMSFLDNAGQDCCARTRILVQRSVYDRFLDLLAPAVEAVRVGDPSDESTDMGPLISRTQLDRVRSYVDPDAPGIRGKAPEGPGYWFPPTVLTGVDPHARVAVEEVFGPVAVVLPFTDEEEAVRLANATDYGLSGSIWTRDVGRALRVSQRVRAGNLSVNSHSSVRYWTPFGGFKQSGLGRELGPDALTAFTETKNVFISTEGPAQ</sequence>
<evidence type="ECO:0000256" key="3">
    <source>
        <dbReference type="RuleBase" id="RU003345"/>
    </source>
</evidence>
<protein>
    <submittedName>
        <fullName evidence="5">Aldehyde dehydrogenase family protein</fullName>
        <ecNumber evidence="5">1.2.1.-</ecNumber>
    </submittedName>
</protein>
<name>A0ABT7IXW2_9ACTN</name>
<gene>
    <name evidence="5" type="ORF">QNN03_13390</name>
</gene>
<dbReference type="Pfam" id="PF00171">
    <property type="entry name" value="Aldedh"/>
    <property type="match status" value="1"/>
</dbReference>
<dbReference type="InterPro" id="IPR016160">
    <property type="entry name" value="Ald_DH_CS_CYS"/>
</dbReference>
<dbReference type="Proteomes" id="UP001241926">
    <property type="component" value="Unassembled WGS sequence"/>
</dbReference>
<evidence type="ECO:0000259" key="4">
    <source>
        <dbReference type="Pfam" id="PF00171"/>
    </source>
</evidence>
<dbReference type="Gene3D" id="3.40.605.10">
    <property type="entry name" value="Aldehyde Dehydrogenase, Chain A, domain 1"/>
    <property type="match status" value="1"/>
</dbReference>
<dbReference type="InterPro" id="IPR029510">
    <property type="entry name" value="Ald_DH_CS_GLU"/>
</dbReference>
<evidence type="ECO:0000256" key="1">
    <source>
        <dbReference type="ARBA" id="ARBA00023002"/>
    </source>
</evidence>
<evidence type="ECO:0000313" key="5">
    <source>
        <dbReference type="EMBL" id="MDL2077431.1"/>
    </source>
</evidence>
<dbReference type="EC" id="1.2.1.-" evidence="5"/>
<dbReference type="PROSITE" id="PS00687">
    <property type="entry name" value="ALDEHYDE_DEHYDR_GLU"/>
    <property type="match status" value="1"/>
</dbReference>
<dbReference type="EMBL" id="JASJUS010000010">
    <property type="protein sequence ID" value="MDL2077431.1"/>
    <property type="molecule type" value="Genomic_DNA"/>
</dbReference>
<dbReference type="InterPro" id="IPR016163">
    <property type="entry name" value="Ald_DH_C"/>
</dbReference>
<dbReference type="Gene3D" id="3.40.309.10">
    <property type="entry name" value="Aldehyde Dehydrogenase, Chain A, domain 2"/>
    <property type="match status" value="1"/>
</dbReference>